<name>A0A291H106_9MICO</name>
<reference evidence="5 6" key="1">
    <citation type="journal article" date="2014" name="Int. J. Syst. Evol. Microbiol.">
        <title>Brachybacterium ginsengisoli sp. nov., isolated from soil of a ginseng field.</title>
        <authorList>
            <person name="Hoang V.A."/>
            <person name="Kim Y.J."/>
            <person name="Nguyen N.L."/>
            <person name="Yang D.C."/>
        </authorList>
    </citation>
    <scope>NUCLEOTIDE SEQUENCE [LARGE SCALE GENOMIC DNA]</scope>
    <source>
        <strain evidence="5 6">DCY80</strain>
    </source>
</reference>
<keyword evidence="5" id="KW-0456">Lyase</keyword>
<comment type="similarity">
    <text evidence="4">Belongs to the trans-sulfuration enzymes family.</text>
</comment>
<evidence type="ECO:0000313" key="6">
    <source>
        <dbReference type="Proteomes" id="UP000217889"/>
    </source>
</evidence>
<dbReference type="GO" id="GO:0019343">
    <property type="term" value="P:cysteine biosynthetic process via cystathionine"/>
    <property type="evidence" value="ECO:0007669"/>
    <property type="project" value="TreeGrafter"/>
</dbReference>
<dbReference type="PANTHER" id="PTHR11808">
    <property type="entry name" value="TRANS-SULFURATION ENZYME FAMILY MEMBER"/>
    <property type="match status" value="1"/>
</dbReference>
<dbReference type="InterPro" id="IPR015421">
    <property type="entry name" value="PyrdxlP-dep_Trfase_major"/>
</dbReference>
<proteinExistence type="inferred from homology"/>
<evidence type="ECO:0000256" key="1">
    <source>
        <dbReference type="ARBA" id="ARBA00001933"/>
    </source>
</evidence>
<dbReference type="PANTHER" id="PTHR11808:SF85">
    <property type="entry name" value="CYSTATHIONINE GAMMA-LYASE-RELATED"/>
    <property type="match status" value="1"/>
</dbReference>
<dbReference type="GO" id="GO:0004123">
    <property type="term" value="F:cystathionine gamma-lyase activity"/>
    <property type="evidence" value="ECO:0007669"/>
    <property type="project" value="TreeGrafter"/>
</dbReference>
<evidence type="ECO:0000256" key="3">
    <source>
        <dbReference type="PIRSR" id="PIRSR001434-2"/>
    </source>
</evidence>
<keyword evidence="6" id="KW-1185">Reference proteome</keyword>
<dbReference type="EC" id="4.4.1.1" evidence="5"/>
<dbReference type="AlphaFoldDB" id="A0A291H106"/>
<sequence length="369" mass="39467">MDSDPALLADMLHHRTGSLPAGSPVALPLTPASTYALPGTIDAPFTYGRAGGPTWSALEEALGVLEQAETVVLPSGMAAISAVLLTHLTRGDRVLLPSDGYYATRRLAEQFLTPVGVEVVLRPTAEYAQQDLDGFTVVLVETPSNPALDLCDIAEVSARAHAAGALVVVDNTTLTPLGQRPLELGADVVVASDTKAPNGHSDALLGHVATRRPDVLERVRQWRTLAGGIPGQLETWLVHRGLETLELRFDRMCSSALVLAERLEEHPATRDVVHPGLPSHPQHELASRQMARAGSLIGFALPDAETAERFLERARRVVSATSFGGVHTSAERRARWGDAVPEGFVRLSVGCEPTEELWADLEQALRGLG</sequence>
<dbReference type="SUPFAM" id="SSF53383">
    <property type="entry name" value="PLP-dependent transferases"/>
    <property type="match status" value="1"/>
</dbReference>
<dbReference type="GO" id="GO:0030170">
    <property type="term" value="F:pyridoxal phosphate binding"/>
    <property type="evidence" value="ECO:0007669"/>
    <property type="project" value="InterPro"/>
</dbReference>
<evidence type="ECO:0000256" key="2">
    <source>
        <dbReference type="ARBA" id="ARBA00022898"/>
    </source>
</evidence>
<dbReference type="Pfam" id="PF01053">
    <property type="entry name" value="Cys_Met_Meta_PP"/>
    <property type="match status" value="1"/>
</dbReference>
<dbReference type="InterPro" id="IPR015424">
    <property type="entry name" value="PyrdxlP-dep_Trfase"/>
</dbReference>
<dbReference type="KEGG" id="bgg:CFK41_15600"/>
<dbReference type="RefSeq" id="WP_096800504.1">
    <property type="nucleotide sequence ID" value="NZ_CP023564.1"/>
</dbReference>
<dbReference type="InterPro" id="IPR000277">
    <property type="entry name" value="Cys/Met-Metab_PyrdxlP-dep_enz"/>
</dbReference>
<dbReference type="PIRSF" id="PIRSF001434">
    <property type="entry name" value="CGS"/>
    <property type="match status" value="1"/>
</dbReference>
<dbReference type="OrthoDB" id="4966611at2"/>
<gene>
    <name evidence="5" type="ORF">CFK41_15600</name>
</gene>
<keyword evidence="2 3" id="KW-0663">Pyridoxal phosphate</keyword>
<accession>A0A291H106</accession>
<feature type="modified residue" description="N6-(pyridoxal phosphate)lysine" evidence="3">
    <location>
        <position position="195"/>
    </location>
</feature>
<dbReference type="GO" id="GO:0019346">
    <property type="term" value="P:transsulfuration"/>
    <property type="evidence" value="ECO:0007669"/>
    <property type="project" value="InterPro"/>
</dbReference>
<protein>
    <submittedName>
        <fullName evidence="5">Cystathionine gamma-lyase</fullName>
        <ecNumber evidence="5">4.4.1.1</ecNumber>
    </submittedName>
</protein>
<dbReference type="NCBIfam" id="NF005758">
    <property type="entry name" value="PRK07582.1"/>
    <property type="match status" value="1"/>
</dbReference>
<dbReference type="CDD" id="cd00614">
    <property type="entry name" value="CGS_like"/>
    <property type="match status" value="1"/>
</dbReference>
<comment type="cofactor">
    <cofactor evidence="1 4">
        <name>pyridoxal 5'-phosphate</name>
        <dbReference type="ChEBI" id="CHEBI:597326"/>
    </cofactor>
</comment>
<evidence type="ECO:0000313" key="5">
    <source>
        <dbReference type="EMBL" id="ATG56044.1"/>
    </source>
</evidence>
<evidence type="ECO:0000256" key="4">
    <source>
        <dbReference type="RuleBase" id="RU362118"/>
    </source>
</evidence>
<dbReference type="Gene3D" id="3.40.640.10">
    <property type="entry name" value="Type I PLP-dependent aspartate aminotransferase-like (Major domain)"/>
    <property type="match status" value="1"/>
</dbReference>
<organism evidence="5 6">
    <name type="scientific">Brachybacterium ginsengisoli</name>
    <dbReference type="NCBI Taxonomy" id="1331682"/>
    <lineage>
        <taxon>Bacteria</taxon>
        <taxon>Bacillati</taxon>
        <taxon>Actinomycetota</taxon>
        <taxon>Actinomycetes</taxon>
        <taxon>Micrococcales</taxon>
        <taxon>Dermabacteraceae</taxon>
        <taxon>Brachybacterium</taxon>
    </lineage>
</organism>
<dbReference type="Proteomes" id="UP000217889">
    <property type="component" value="Chromosome"/>
</dbReference>
<dbReference type="InterPro" id="IPR015422">
    <property type="entry name" value="PyrdxlP-dep_Trfase_small"/>
</dbReference>
<dbReference type="GO" id="GO:0005737">
    <property type="term" value="C:cytoplasm"/>
    <property type="evidence" value="ECO:0007669"/>
    <property type="project" value="TreeGrafter"/>
</dbReference>
<dbReference type="Gene3D" id="3.90.1150.10">
    <property type="entry name" value="Aspartate Aminotransferase, domain 1"/>
    <property type="match status" value="1"/>
</dbReference>
<dbReference type="EMBL" id="CP023564">
    <property type="protein sequence ID" value="ATG56044.1"/>
    <property type="molecule type" value="Genomic_DNA"/>
</dbReference>